<accession>A0AC61D745</accession>
<evidence type="ECO:0000313" key="2">
    <source>
        <dbReference type="Proteomes" id="UP000224460"/>
    </source>
</evidence>
<dbReference type="Proteomes" id="UP000224460">
    <property type="component" value="Unassembled WGS sequence"/>
</dbReference>
<reference evidence="1" key="1">
    <citation type="submission" date="2017-10" db="EMBL/GenBank/DDBJ databases">
        <title>Genome sequence of cellulolytic Lachnospiraceae bacterium XHS1971 isolated from hotspring sediment.</title>
        <authorList>
            <person name="Vasudevan G."/>
            <person name="Joshi A.J."/>
            <person name="Hivarkar S."/>
            <person name="Lanjekar V.B."/>
            <person name="Dhakephalkar P.K."/>
            <person name="Dagar S."/>
        </authorList>
    </citation>
    <scope>NUCLEOTIDE SEQUENCE</scope>
    <source>
        <strain evidence="1">XHS1971</strain>
    </source>
</reference>
<sequence>MNKRIKDTTIGSRSVVDRVVDGIITDIIEGKIEPGAQLPTEPVLCQEYDAGRNSVREAIKKLEAYGIVYIKRADGTYVSETYNQKMLDPMLYNIILGKNSWDDFVELRRVIEIGTLHVVVERPSDSIDTEKLHKAIDEMERELYKDHPLADKVLELDANFHRQIAMITNNPQLVSITEYITRLTLPSRRLTVKEVIGRGEKENFIKLHRQMVDLIEEREATQIEQIISNHYVYWK</sequence>
<comment type="caution">
    <text evidence="1">The sequence shown here is derived from an EMBL/GenBank/DDBJ whole genome shotgun (WGS) entry which is preliminary data.</text>
</comment>
<organism evidence="1 2">
    <name type="scientific">Sporanaerobium hydrogeniformans</name>
    <dbReference type="NCBI Taxonomy" id="3072179"/>
    <lineage>
        <taxon>Bacteria</taxon>
        <taxon>Bacillati</taxon>
        <taxon>Bacillota</taxon>
        <taxon>Clostridia</taxon>
        <taxon>Lachnospirales</taxon>
        <taxon>Lachnospiraceae</taxon>
        <taxon>Sporanaerobium</taxon>
    </lineage>
</organism>
<name>A0AC61D745_9FIRM</name>
<evidence type="ECO:0000313" key="1">
    <source>
        <dbReference type="EMBL" id="PHV69421.1"/>
    </source>
</evidence>
<dbReference type="EMBL" id="PEDL01000029">
    <property type="protein sequence ID" value="PHV69421.1"/>
    <property type="molecule type" value="Genomic_DNA"/>
</dbReference>
<keyword evidence="2" id="KW-1185">Reference proteome</keyword>
<gene>
    <name evidence="1" type="ORF">CS063_15900</name>
</gene>
<protein>
    <submittedName>
        <fullName evidence="1">GntR family transcriptional regulator</fullName>
    </submittedName>
</protein>
<proteinExistence type="predicted"/>